<organism evidence="3 4">
    <name type="scientific">Symbiodinium necroappetens</name>
    <dbReference type="NCBI Taxonomy" id="1628268"/>
    <lineage>
        <taxon>Eukaryota</taxon>
        <taxon>Sar</taxon>
        <taxon>Alveolata</taxon>
        <taxon>Dinophyceae</taxon>
        <taxon>Suessiales</taxon>
        <taxon>Symbiodiniaceae</taxon>
        <taxon>Symbiodinium</taxon>
    </lineage>
</organism>
<dbReference type="GO" id="GO:0031625">
    <property type="term" value="F:ubiquitin protein ligase binding"/>
    <property type="evidence" value="ECO:0007669"/>
    <property type="project" value="InterPro"/>
</dbReference>
<dbReference type="Gene3D" id="3.30.230.130">
    <property type="entry name" value="Cullin, Chain C, Domain 2"/>
    <property type="match status" value="1"/>
</dbReference>
<gene>
    <name evidence="3" type="primary">ANAPC2</name>
    <name evidence="3" type="ORF">SNEC2469_LOCUS26668</name>
</gene>
<dbReference type="Proteomes" id="UP000601435">
    <property type="component" value="Unassembled WGS sequence"/>
</dbReference>
<dbReference type="Gene3D" id="1.20.1310.10">
    <property type="entry name" value="Cullin Repeats"/>
    <property type="match status" value="1"/>
</dbReference>
<dbReference type="PROSITE" id="PS50069">
    <property type="entry name" value="CULLIN_2"/>
    <property type="match status" value="1"/>
</dbReference>
<dbReference type="EMBL" id="CAJNJA010054709">
    <property type="protein sequence ID" value="CAE7853720.1"/>
    <property type="molecule type" value="Genomic_DNA"/>
</dbReference>
<evidence type="ECO:0000313" key="3">
    <source>
        <dbReference type="EMBL" id="CAE7853720.1"/>
    </source>
</evidence>
<dbReference type="SMART" id="SM00182">
    <property type="entry name" value="CULLIN"/>
    <property type="match status" value="1"/>
</dbReference>
<protein>
    <submittedName>
        <fullName evidence="3">ANAPC2 protein</fullName>
    </submittedName>
</protein>
<dbReference type="PANTHER" id="PTHR45957">
    <property type="entry name" value="ANAPHASE-PROMOTING COMPLEX SUBUNIT 2"/>
    <property type="match status" value="1"/>
</dbReference>
<dbReference type="PANTHER" id="PTHR45957:SF1">
    <property type="entry name" value="ANAPHASE-PROMOTING COMPLEX SUBUNIT 2"/>
    <property type="match status" value="1"/>
</dbReference>
<dbReference type="OrthoDB" id="5581181at2759"/>
<dbReference type="GO" id="GO:0070979">
    <property type="term" value="P:protein K11-linked ubiquitination"/>
    <property type="evidence" value="ECO:0007669"/>
    <property type="project" value="TreeGrafter"/>
</dbReference>
<evidence type="ECO:0000313" key="4">
    <source>
        <dbReference type="Proteomes" id="UP000601435"/>
    </source>
</evidence>
<evidence type="ECO:0000256" key="1">
    <source>
        <dbReference type="PROSITE-ProRule" id="PRU00330"/>
    </source>
</evidence>
<evidence type="ECO:0000259" key="2">
    <source>
        <dbReference type="PROSITE" id="PS50069"/>
    </source>
</evidence>
<dbReference type="AlphaFoldDB" id="A0A813A4Y1"/>
<dbReference type="InterPro" id="IPR059120">
    <property type="entry name" value="Cullin-like_AB"/>
</dbReference>
<feature type="non-terminal residue" evidence="3">
    <location>
        <position position="214"/>
    </location>
</feature>
<dbReference type="InterPro" id="IPR036317">
    <property type="entry name" value="Cullin_homology_sf"/>
</dbReference>
<dbReference type="SUPFAM" id="SSF75632">
    <property type="entry name" value="Cullin homology domain"/>
    <property type="match status" value="1"/>
</dbReference>
<name>A0A813A4Y1_9DINO</name>
<proteinExistence type="inferred from homology"/>
<comment type="similarity">
    <text evidence="1">Belongs to the cullin family.</text>
</comment>
<dbReference type="Pfam" id="PF26557">
    <property type="entry name" value="Cullin_AB"/>
    <property type="match status" value="1"/>
</dbReference>
<feature type="domain" description="Cullin family profile" evidence="2">
    <location>
        <begin position="1"/>
        <end position="198"/>
    </location>
</feature>
<comment type="caution">
    <text evidence="3">The sequence shown here is derived from an EMBL/GenBank/DDBJ whole genome shotgun (WGS) entry which is preliminary data.</text>
</comment>
<dbReference type="InterPro" id="IPR044554">
    <property type="entry name" value="ANAPC2"/>
</dbReference>
<keyword evidence="4" id="KW-1185">Reference proteome</keyword>
<dbReference type="GO" id="GO:0006511">
    <property type="term" value="P:ubiquitin-dependent protein catabolic process"/>
    <property type="evidence" value="ECO:0007669"/>
    <property type="project" value="InterPro"/>
</dbReference>
<accession>A0A813A4Y1</accession>
<dbReference type="InterPro" id="IPR016158">
    <property type="entry name" value="Cullin_homology"/>
</dbReference>
<reference evidence="3" key="1">
    <citation type="submission" date="2021-02" db="EMBL/GenBank/DDBJ databases">
        <authorList>
            <person name="Dougan E. K."/>
            <person name="Rhodes N."/>
            <person name="Thang M."/>
            <person name="Chan C."/>
        </authorList>
    </citation>
    <scope>NUCLEOTIDE SEQUENCE</scope>
</reference>
<dbReference type="GO" id="GO:0005680">
    <property type="term" value="C:anaphase-promoting complex"/>
    <property type="evidence" value="ECO:0007669"/>
    <property type="project" value="TreeGrafter"/>
</dbReference>
<sequence>MFIKEYKEMLADRLLANPTYHAEREMQNLELLKTRFGDAALVHCEVMLQDIKDSKRINGNVQQLKGTGGPLGPIHPLVLSQHYWPPALSKADHPRFRLPAQLEDALSEYGHAYTKTKAKRSLQWQRAHGVVEITVQLADRTLDVTVTPIHYAVLACFSEASSGESTPTTAPTRLSLEELTAQLELPEALVRKRVAFWVAKGVLKEVSANLFELQ</sequence>
<dbReference type="GO" id="GO:0007091">
    <property type="term" value="P:metaphase/anaphase transition of mitotic cell cycle"/>
    <property type="evidence" value="ECO:0007669"/>
    <property type="project" value="TreeGrafter"/>
</dbReference>